<sequence length="117" mass="13079">MRSRASQPSLASDRHSCRETMKMALNERLTKFKQQQERLQTALSSIAASQASTPKSKSAPCVPPINSQFTPENPPQQIKFSEDTQRLQLINSVRKSPVGAQIKLVIELLSKKEAFLN</sequence>
<dbReference type="AlphaFoldDB" id="A0A8J5T3Y5"/>
<reference evidence="2" key="2">
    <citation type="submission" date="2021-02" db="EMBL/GenBank/DDBJ databases">
        <authorList>
            <person name="Kimball J.A."/>
            <person name="Haas M.W."/>
            <person name="Macchietto M."/>
            <person name="Kono T."/>
            <person name="Duquette J."/>
            <person name="Shao M."/>
        </authorList>
    </citation>
    <scope>NUCLEOTIDE SEQUENCE</scope>
    <source>
        <tissue evidence="2">Fresh leaf tissue</tissue>
    </source>
</reference>
<keyword evidence="3" id="KW-1185">Reference proteome</keyword>
<evidence type="ECO:0000256" key="1">
    <source>
        <dbReference type="SAM" id="MobiDB-lite"/>
    </source>
</evidence>
<gene>
    <name evidence="2" type="ORF">GUJ93_ZPchr0006g44220</name>
</gene>
<feature type="region of interest" description="Disordered" evidence="1">
    <location>
        <begin position="44"/>
        <end position="75"/>
    </location>
</feature>
<protein>
    <submittedName>
        <fullName evidence="2">Uncharacterized protein</fullName>
    </submittedName>
</protein>
<evidence type="ECO:0000313" key="2">
    <source>
        <dbReference type="EMBL" id="KAG8073675.1"/>
    </source>
</evidence>
<comment type="caution">
    <text evidence="2">The sequence shown here is derived from an EMBL/GenBank/DDBJ whole genome shotgun (WGS) entry which is preliminary data.</text>
</comment>
<name>A0A8J5T3Y5_ZIZPA</name>
<accession>A0A8J5T3Y5</accession>
<reference evidence="2" key="1">
    <citation type="journal article" date="2021" name="bioRxiv">
        <title>Whole Genome Assembly and Annotation of Northern Wild Rice, Zizania palustris L., Supports a Whole Genome Duplication in the Zizania Genus.</title>
        <authorList>
            <person name="Haas M."/>
            <person name="Kono T."/>
            <person name="Macchietto M."/>
            <person name="Millas R."/>
            <person name="McGilp L."/>
            <person name="Shao M."/>
            <person name="Duquette J."/>
            <person name="Hirsch C.N."/>
            <person name="Kimball J."/>
        </authorList>
    </citation>
    <scope>NUCLEOTIDE SEQUENCE</scope>
    <source>
        <tissue evidence="2">Fresh leaf tissue</tissue>
    </source>
</reference>
<dbReference type="OrthoDB" id="3907302at2759"/>
<proteinExistence type="predicted"/>
<feature type="compositionally biased region" description="Polar residues" evidence="1">
    <location>
        <begin position="44"/>
        <end position="56"/>
    </location>
</feature>
<organism evidence="2 3">
    <name type="scientific">Zizania palustris</name>
    <name type="common">Northern wild rice</name>
    <dbReference type="NCBI Taxonomy" id="103762"/>
    <lineage>
        <taxon>Eukaryota</taxon>
        <taxon>Viridiplantae</taxon>
        <taxon>Streptophyta</taxon>
        <taxon>Embryophyta</taxon>
        <taxon>Tracheophyta</taxon>
        <taxon>Spermatophyta</taxon>
        <taxon>Magnoliopsida</taxon>
        <taxon>Liliopsida</taxon>
        <taxon>Poales</taxon>
        <taxon>Poaceae</taxon>
        <taxon>BOP clade</taxon>
        <taxon>Oryzoideae</taxon>
        <taxon>Oryzeae</taxon>
        <taxon>Zizaniinae</taxon>
        <taxon>Zizania</taxon>
    </lineage>
</organism>
<dbReference type="Proteomes" id="UP000729402">
    <property type="component" value="Unassembled WGS sequence"/>
</dbReference>
<feature type="compositionally biased region" description="Polar residues" evidence="1">
    <location>
        <begin position="65"/>
        <end position="75"/>
    </location>
</feature>
<dbReference type="EMBL" id="JAAALK010000283">
    <property type="protein sequence ID" value="KAG8073675.1"/>
    <property type="molecule type" value="Genomic_DNA"/>
</dbReference>
<evidence type="ECO:0000313" key="3">
    <source>
        <dbReference type="Proteomes" id="UP000729402"/>
    </source>
</evidence>